<dbReference type="HOGENOM" id="CLU_1819544_0_0_1"/>
<feature type="compositionally biased region" description="Low complexity" evidence="1">
    <location>
        <begin position="110"/>
        <end position="119"/>
    </location>
</feature>
<name>M4BKW6_HYAAE</name>
<feature type="region of interest" description="Disordered" evidence="1">
    <location>
        <begin position="81"/>
        <end position="142"/>
    </location>
</feature>
<dbReference type="InParanoid" id="M4BKW6"/>
<keyword evidence="3" id="KW-1185">Reference proteome</keyword>
<dbReference type="EnsemblProtists" id="HpaT807049">
    <property type="protein sequence ID" value="HpaP807049"/>
    <property type="gene ID" value="HpaG807049"/>
</dbReference>
<reference evidence="3" key="1">
    <citation type="journal article" date="2010" name="Science">
        <title>Signatures of adaptation to obligate biotrophy in the Hyaloperonospora arabidopsidis genome.</title>
        <authorList>
            <person name="Baxter L."/>
            <person name="Tripathy S."/>
            <person name="Ishaque N."/>
            <person name="Boot N."/>
            <person name="Cabral A."/>
            <person name="Kemen E."/>
            <person name="Thines M."/>
            <person name="Ah-Fong A."/>
            <person name="Anderson R."/>
            <person name="Badejoko W."/>
            <person name="Bittner-Eddy P."/>
            <person name="Boore J.L."/>
            <person name="Chibucos M.C."/>
            <person name="Coates M."/>
            <person name="Dehal P."/>
            <person name="Delehaunty K."/>
            <person name="Dong S."/>
            <person name="Downton P."/>
            <person name="Dumas B."/>
            <person name="Fabro G."/>
            <person name="Fronick C."/>
            <person name="Fuerstenberg S.I."/>
            <person name="Fulton L."/>
            <person name="Gaulin E."/>
            <person name="Govers F."/>
            <person name="Hughes L."/>
            <person name="Humphray S."/>
            <person name="Jiang R.H."/>
            <person name="Judelson H."/>
            <person name="Kamoun S."/>
            <person name="Kyung K."/>
            <person name="Meijer H."/>
            <person name="Minx P."/>
            <person name="Morris P."/>
            <person name="Nelson J."/>
            <person name="Phuntumart V."/>
            <person name="Qutob D."/>
            <person name="Rehmany A."/>
            <person name="Rougon-Cardoso A."/>
            <person name="Ryden P."/>
            <person name="Torto-Alalibo T."/>
            <person name="Studholme D."/>
            <person name="Wang Y."/>
            <person name="Win J."/>
            <person name="Wood J."/>
            <person name="Clifton S.W."/>
            <person name="Rogers J."/>
            <person name="Van den Ackerveken G."/>
            <person name="Jones J.D."/>
            <person name="McDowell J.M."/>
            <person name="Beynon J."/>
            <person name="Tyler B.M."/>
        </authorList>
    </citation>
    <scope>NUCLEOTIDE SEQUENCE [LARGE SCALE GENOMIC DNA]</scope>
    <source>
        <strain evidence="3">Emoy2</strain>
    </source>
</reference>
<evidence type="ECO:0000313" key="3">
    <source>
        <dbReference type="Proteomes" id="UP000011713"/>
    </source>
</evidence>
<dbReference type="VEuPathDB" id="FungiDB:HpaG807049"/>
<evidence type="ECO:0008006" key="4">
    <source>
        <dbReference type="Google" id="ProtNLM"/>
    </source>
</evidence>
<feature type="compositionally biased region" description="Basic and acidic residues" evidence="1">
    <location>
        <begin position="130"/>
        <end position="142"/>
    </location>
</feature>
<dbReference type="AlphaFoldDB" id="M4BKW6"/>
<dbReference type="Proteomes" id="UP000011713">
    <property type="component" value="Unassembled WGS sequence"/>
</dbReference>
<sequence>MLNSLTPEEGGDDPFSVARNNWTRYFPIGSQLQQRTETRSSGEPGNWPPCLGWKVPHSGATGKKGGGFLLAACATGGSAACGSREKRSAGYPSAGYVDDGSNHPAKRRSSYSSWSAYNSPTRSLSMSPVPRRELPEDRDDPR</sequence>
<evidence type="ECO:0000256" key="1">
    <source>
        <dbReference type="SAM" id="MobiDB-lite"/>
    </source>
</evidence>
<organism evidence="2 3">
    <name type="scientific">Hyaloperonospora arabidopsidis (strain Emoy2)</name>
    <name type="common">Downy mildew agent</name>
    <name type="synonym">Peronospora arabidopsidis</name>
    <dbReference type="NCBI Taxonomy" id="559515"/>
    <lineage>
        <taxon>Eukaryota</taxon>
        <taxon>Sar</taxon>
        <taxon>Stramenopiles</taxon>
        <taxon>Oomycota</taxon>
        <taxon>Peronosporomycetes</taxon>
        <taxon>Peronosporales</taxon>
        <taxon>Peronosporaceae</taxon>
        <taxon>Hyaloperonospora</taxon>
    </lineage>
</organism>
<protein>
    <recommendedName>
        <fullName evidence="4">RxLR effector candidate protein</fullName>
    </recommendedName>
</protein>
<proteinExistence type="predicted"/>
<reference evidence="2" key="2">
    <citation type="submission" date="2015-06" db="UniProtKB">
        <authorList>
            <consortium name="EnsemblProtists"/>
        </authorList>
    </citation>
    <scope>IDENTIFICATION</scope>
    <source>
        <strain evidence="2">Emoy2</strain>
    </source>
</reference>
<feature type="region of interest" description="Disordered" evidence="1">
    <location>
        <begin position="28"/>
        <end position="48"/>
    </location>
</feature>
<accession>M4BKW6</accession>
<feature type="compositionally biased region" description="Polar residues" evidence="1">
    <location>
        <begin position="30"/>
        <end position="43"/>
    </location>
</feature>
<evidence type="ECO:0000313" key="2">
    <source>
        <dbReference type="EnsemblProtists" id="HpaP807049"/>
    </source>
</evidence>
<dbReference type="EMBL" id="JH598362">
    <property type="status" value="NOT_ANNOTATED_CDS"/>
    <property type="molecule type" value="Genomic_DNA"/>
</dbReference>